<dbReference type="Pfam" id="PF00528">
    <property type="entry name" value="BPD_transp_1"/>
    <property type="match status" value="1"/>
</dbReference>
<proteinExistence type="inferred from homology"/>
<feature type="transmembrane region" description="Helical" evidence="7">
    <location>
        <begin position="12"/>
        <end position="33"/>
    </location>
</feature>
<name>A0ABU4GF93_9CLOT</name>
<dbReference type="PROSITE" id="PS50928">
    <property type="entry name" value="ABC_TM1"/>
    <property type="match status" value="1"/>
</dbReference>
<reference evidence="9 10" key="1">
    <citation type="submission" date="2023-10" db="EMBL/GenBank/DDBJ databases">
        <title>A novel Glycoside Hydrolase 43-Like Enzyme from Clostrdium boliviensis is an Endo-xylanase, and a Candidate for Xylooligosaccharides Production from Different Xylan Substrates.</title>
        <authorList>
            <person name="Alvarez M.T."/>
            <person name="Rocabado-Villegas L.R."/>
            <person name="Salas-Veizaga D.M."/>
            <person name="Linares-Pasten J.A."/>
            <person name="Gudmundsdottir E.E."/>
            <person name="Hreggvidsson G.O."/>
            <person name="Adlercreutz P."/>
            <person name="Nordberg Karlsson E."/>
        </authorList>
    </citation>
    <scope>NUCLEOTIDE SEQUENCE [LARGE SCALE GENOMIC DNA]</scope>
    <source>
        <strain evidence="9 10">E-1</strain>
    </source>
</reference>
<dbReference type="EMBL" id="JAWONS010000030">
    <property type="protein sequence ID" value="MDW2796293.1"/>
    <property type="molecule type" value="Genomic_DNA"/>
</dbReference>
<organism evidence="9 10">
    <name type="scientific">Clostridium boliviensis</name>
    <dbReference type="NCBI Taxonomy" id="318465"/>
    <lineage>
        <taxon>Bacteria</taxon>
        <taxon>Bacillati</taxon>
        <taxon>Bacillota</taxon>
        <taxon>Clostridia</taxon>
        <taxon>Eubacteriales</taxon>
        <taxon>Clostridiaceae</taxon>
        <taxon>Clostridium</taxon>
    </lineage>
</organism>
<dbReference type="RefSeq" id="WP_318062564.1">
    <property type="nucleotide sequence ID" value="NZ_JAWONS010000030.1"/>
</dbReference>
<evidence type="ECO:0000256" key="6">
    <source>
        <dbReference type="ARBA" id="ARBA00023136"/>
    </source>
</evidence>
<dbReference type="Proteomes" id="UP001276854">
    <property type="component" value="Unassembled WGS sequence"/>
</dbReference>
<feature type="transmembrane region" description="Helical" evidence="7">
    <location>
        <begin position="180"/>
        <end position="202"/>
    </location>
</feature>
<feature type="transmembrane region" description="Helical" evidence="7">
    <location>
        <begin position="137"/>
        <end position="159"/>
    </location>
</feature>
<evidence type="ECO:0000256" key="4">
    <source>
        <dbReference type="ARBA" id="ARBA00022692"/>
    </source>
</evidence>
<keyword evidence="6 7" id="KW-0472">Membrane</keyword>
<evidence type="ECO:0000313" key="10">
    <source>
        <dbReference type="Proteomes" id="UP001276854"/>
    </source>
</evidence>
<protein>
    <submittedName>
        <fullName evidence="9">Carbohydrate ABC transporter permease</fullName>
    </submittedName>
</protein>
<dbReference type="CDD" id="cd06261">
    <property type="entry name" value="TM_PBP2"/>
    <property type="match status" value="1"/>
</dbReference>
<comment type="caution">
    <text evidence="9">The sequence shown here is derived from an EMBL/GenBank/DDBJ whole genome shotgun (WGS) entry which is preliminary data.</text>
</comment>
<evidence type="ECO:0000256" key="3">
    <source>
        <dbReference type="ARBA" id="ARBA00022475"/>
    </source>
</evidence>
<dbReference type="InterPro" id="IPR035906">
    <property type="entry name" value="MetI-like_sf"/>
</dbReference>
<keyword evidence="3" id="KW-1003">Cell membrane</keyword>
<evidence type="ECO:0000256" key="7">
    <source>
        <dbReference type="RuleBase" id="RU363032"/>
    </source>
</evidence>
<evidence type="ECO:0000256" key="1">
    <source>
        <dbReference type="ARBA" id="ARBA00004651"/>
    </source>
</evidence>
<keyword evidence="5 7" id="KW-1133">Transmembrane helix</keyword>
<feature type="transmembrane region" description="Helical" evidence="7">
    <location>
        <begin position="72"/>
        <end position="94"/>
    </location>
</feature>
<feature type="transmembrane region" description="Helical" evidence="7">
    <location>
        <begin position="238"/>
        <end position="259"/>
    </location>
</feature>
<evidence type="ECO:0000313" key="9">
    <source>
        <dbReference type="EMBL" id="MDW2796293.1"/>
    </source>
</evidence>
<evidence type="ECO:0000259" key="8">
    <source>
        <dbReference type="PROSITE" id="PS50928"/>
    </source>
</evidence>
<comment type="subcellular location">
    <subcellularLocation>
        <location evidence="1 7">Cell membrane</location>
        <topology evidence="1 7">Multi-pass membrane protein</topology>
    </subcellularLocation>
</comment>
<keyword evidence="10" id="KW-1185">Reference proteome</keyword>
<sequence>MSKKFQKYLSMFVKLAITLLVISPFYIALIYSVKSKQEMVTDRLAFPKTIHWDNFTRAIETSNFGLALKNSLLTTVFAVLFITLTCTMASYIIARKNNRFYNLIYYLFVGAMIIPFQSIMTPLYIDMARWKLLNTLHGFVFAKIGFQIAFTVLLVSGFVKSIPKELEEAASIDGAGMYSVFFRIVFPLMKPIVLTSIVLNALNVWNDFQMSLTLLQQKQVRNIPLTQYFFFGENSIELGLAFALFILSVIPILALYLILQKYIIGGITQGAVKG</sequence>
<comment type="similarity">
    <text evidence="7">Belongs to the binding-protein-dependent transport system permease family.</text>
</comment>
<keyword evidence="4 7" id="KW-0812">Transmembrane</keyword>
<feature type="domain" description="ABC transmembrane type-1" evidence="8">
    <location>
        <begin position="68"/>
        <end position="259"/>
    </location>
</feature>
<dbReference type="PANTHER" id="PTHR43744">
    <property type="entry name" value="ABC TRANSPORTER PERMEASE PROTEIN MG189-RELATED-RELATED"/>
    <property type="match status" value="1"/>
</dbReference>
<feature type="transmembrane region" description="Helical" evidence="7">
    <location>
        <begin position="103"/>
        <end position="125"/>
    </location>
</feature>
<evidence type="ECO:0000256" key="2">
    <source>
        <dbReference type="ARBA" id="ARBA00022448"/>
    </source>
</evidence>
<dbReference type="Gene3D" id="1.10.3720.10">
    <property type="entry name" value="MetI-like"/>
    <property type="match status" value="1"/>
</dbReference>
<dbReference type="PANTHER" id="PTHR43744:SF12">
    <property type="entry name" value="ABC TRANSPORTER PERMEASE PROTEIN MG189-RELATED"/>
    <property type="match status" value="1"/>
</dbReference>
<evidence type="ECO:0000256" key="5">
    <source>
        <dbReference type="ARBA" id="ARBA00022989"/>
    </source>
</evidence>
<dbReference type="SUPFAM" id="SSF161098">
    <property type="entry name" value="MetI-like"/>
    <property type="match status" value="1"/>
</dbReference>
<keyword evidence="2 7" id="KW-0813">Transport</keyword>
<dbReference type="InterPro" id="IPR000515">
    <property type="entry name" value="MetI-like"/>
</dbReference>
<gene>
    <name evidence="9" type="ORF">RZO55_01650</name>
</gene>
<accession>A0ABU4GF93</accession>